<proteinExistence type="predicted"/>
<keyword evidence="2" id="KW-1133">Transmembrane helix</keyword>
<feature type="region of interest" description="Disordered" evidence="1">
    <location>
        <begin position="129"/>
        <end position="151"/>
    </location>
</feature>
<reference evidence="3" key="2">
    <citation type="submission" date="2020-09" db="EMBL/GenBank/DDBJ databases">
        <authorList>
            <person name="Sun Q."/>
            <person name="Ohkuma M."/>
        </authorList>
    </citation>
    <scope>NUCLEOTIDE SEQUENCE</scope>
    <source>
        <strain evidence="3">JCM 4654</strain>
    </source>
</reference>
<dbReference type="EMBL" id="BMVF01000011">
    <property type="protein sequence ID" value="GHD92045.1"/>
    <property type="molecule type" value="Genomic_DNA"/>
</dbReference>
<evidence type="ECO:0000313" key="4">
    <source>
        <dbReference type="Proteomes" id="UP000608955"/>
    </source>
</evidence>
<keyword evidence="4" id="KW-1185">Reference proteome</keyword>
<feature type="transmembrane region" description="Helical" evidence="2">
    <location>
        <begin position="12"/>
        <end position="31"/>
    </location>
</feature>
<dbReference type="AlphaFoldDB" id="A0A919CX15"/>
<feature type="transmembrane region" description="Helical" evidence="2">
    <location>
        <begin position="103"/>
        <end position="122"/>
    </location>
</feature>
<evidence type="ECO:0000256" key="2">
    <source>
        <dbReference type="SAM" id="Phobius"/>
    </source>
</evidence>
<keyword evidence="2" id="KW-0812">Transmembrane</keyword>
<feature type="transmembrane region" description="Helical" evidence="2">
    <location>
        <begin position="43"/>
        <end position="65"/>
    </location>
</feature>
<dbReference type="Proteomes" id="UP000608955">
    <property type="component" value="Unassembled WGS sequence"/>
</dbReference>
<comment type="caution">
    <text evidence="3">The sequence shown here is derived from an EMBL/GenBank/DDBJ whole genome shotgun (WGS) entry which is preliminary data.</text>
</comment>
<evidence type="ECO:0000256" key="1">
    <source>
        <dbReference type="SAM" id="MobiDB-lite"/>
    </source>
</evidence>
<name>A0A919CX15_9ACTN</name>
<feature type="transmembrane region" description="Helical" evidence="2">
    <location>
        <begin position="77"/>
        <end position="97"/>
    </location>
</feature>
<keyword evidence="2" id="KW-0472">Membrane</keyword>
<evidence type="ECO:0000313" key="3">
    <source>
        <dbReference type="EMBL" id="GHD92045.1"/>
    </source>
</evidence>
<dbReference type="RefSeq" id="WP_190179474.1">
    <property type="nucleotide sequence ID" value="NZ_BMVF01000011.1"/>
</dbReference>
<protein>
    <submittedName>
        <fullName evidence="3">Uncharacterized protein</fullName>
    </submittedName>
</protein>
<accession>A0A919CX15</accession>
<organism evidence="3 4">
    <name type="scientific">Streptomyces naganishii JCM 4654</name>
    <dbReference type="NCBI Taxonomy" id="1306179"/>
    <lineage>
        <taxon>Bacteria</taxon>
        <taxon>Bacillati</taxon>
        <taxon>Actinomycetota</taxon>
        <taxon>Actinomycetes</taxon>
        <taxon>Kitasatosporales</taxon>
        <taxon>Streptomycetaceae</taxon>
        <taxon>Streptomyces</taxon>
    </lineage>
</organism>
<gene>
    <name evidence="3" type="ORF">GCM10010508_43220</name>
</gene>
<reference evidence="3" key="1">
    <citation type="journal article" date="2014" name="Int. J. Syst. Evol. Microbiol.">
        <title>Complete genome sequence of Corynebacterium casei LMG S-19264T (=DSM 44701T), isolated from a smear-ripened cheese.</title>
        <authorList>
            <consortium name="US DOE Joint Genome Institute (JGI-PGF)"/>
            <person name="Walter F."/>
            <person name="Albersmeier A."/>
            <person name="Kalinowski J."/>
            <person name="Ruckert C."/>
        </authorList>
    </citation>
    <scope>NUCLEOTIDE SEQUENCE</scope>
    <source>
        <strain evidence="3">JCM 4654</strain>
    </source>
</reference>
<sequence length="151" mass="15713">MASSAKRDETTQGCLVLVAVCALVVVGWLVWTAVMWTVAEWRWAWFVGCAAVTPAAAFALVFAWGEERPFLPSWRREAWMTAVVTAVAAEAPAVVLLKGWGTGTVALLCALGAGSAGVFGPFDLGGVRPAGESSPASADEKQRSADASAAE</sequence>